<sequence>MLGGLVAWTIAAVPVALVLGRGIRHADRRAATGVLTTADLHSGTSAPVVARSAPAPRARRRAVPLPPIGIALAALAVALETGGYLVRLNDVGGTTGQIMSMDGAYSLPRMFVAAMFAAAAIAAVAGAGRMPGRRAWWMGVALISGAIASVKAGSTVHADAVGALTRGAGDVGALLLSAAAASVVVAGLWFLSRTERRDRRRVLGVLALFAFASVGLSALSSQAASYGRDWLAVATYVEESGEALAGVAFLMAVLIGVAPRLVLPAAWALRRSADAHSLALPEPLAIHRTAREFRS</sequence>
<accession>A0A1G7MSZ7</accession>
<dbReference type="EMBL" id="FNBT01000005">
    <property type="protein sequence ID" value="SDF64882.1"/>
    <property type="molecule type" value="Genomic_DNA"/>
</dbReference>
<evidence type="ECO:0000256" key="1">
    <source>
        <dbReference type="SAM" id="Phobius"/>
    </source>
</evidence>
<feature type="transmembrane region" description="Helical" evidence="1">
    <location>
        <begin position="135"/>
        <end position="153"/>
    </location>
</feature>
<dbReference type="AlphaFoldDB" id="A0A1G7MSZ7"/>
<organism evidence="2 3">
    <name type="scientific">Blastococcus aurantiacus</name>
    <dbReference type="NCBI Taxonomy" id="1550231"/>
    <lineage>
        <taxon>Bacteria</taxon>
        <taxon>Bacillati</taxon>
        <taxon>Actinomycetota</taxon>
        <taxon>Actinomycetes</taxon>
        <taxon>Geodermatophilales</taxon>
        <taxon>Geodermatophilaceae</taxon>
        <taxon>Blastococcus</taxon>
    </lineage>
</organism>
<keyword evidence="3" id="KW-1185">Reference proteome</keyword>
<protein>
    <submittedName>
        <fullName evidence="2">Uncharacterized protein</fullName>
    </submittedName>
</protein>
<proteinExistence type="predicted"/>
<name>A0A1G7MSZ7_9ACTN</name>
<feature type="transmembrane region" description="Helical" evidence="1">
    <location>
        <begin position="6"/>
        <end position="23"/>
    </location>
</feature>
<reference evidence="3" key="1">
    <citation type="submission" date="2016-10" db="EMBL/GenBank/DDBJ databases">
        <authorList>
            <person name="Varghese N."/>
            <person name="Submissions S."/>
        </authorList>
    </citation>
    <scope>NUCLEOTIDE SEQUENCE [LARGE SCALE GENOMIC DNA]</scope>
    <source>
        <strain evidence="3">DSM 44268</strain>
    </source>
</reference>
<feature type="transmembrane region" description="Helical" evidence="1">
    <location>
        <begin position="106"/>
        <end position="128"/>
    </location>
</feature>
<dbReference type="Proteomes" id="UP000199406">
    <property type="component" value="Unassembled WGS sequence"/>
</dbReference>
<keyword evidence="1" id="KW-0812">Transmembrane</keyword>
<evidence type="ECO:0000313" key="3">
    <source>
        <dbReference type="Proteomes" id="UP000199406"/>
    </source>
</evidence>
<keyword evidence="1" id="KW-1133">Transmembrane helix</keyword>
<evidence type="ECO:0000313" key="2">
    <source>
        <dbReference type="EMBL" id="SDF64882.1"/>
    </source>
</evidence>
<feature type="transmembrane region" description="Helical" evidence="1">
    <location>
        <begin position="243"/>
        <end position="263"/>
    </location>
</feature>
<feature type="transmembrane region" description="Helical" evidence="1">
    <location>
        <begin position="173"/>
        <end position="191"/>
    </location>
</feature>
<feature type="transmembrane region" description="Helical" evidence="1">
    <location>
        <begin position="65"/>
        <end position="86"/>
    </location>
</feature>
<keyword evidence="1" id="KW-0472">Membrane</keyword>
<feature type="transmembrane region" description="Helical" evidence="1">
    <location>
        <begin position="203"/>
        <end position="223"/>
    </location>
</feature>
<gene>
    <name evidence="2" type="ORF">SAMN05660662_2908</name>
</gene>